<evidence type="ECO:0000313" key="1">
    <source>
        <dbReference type="EMBL" id="TYG39239.1"/>
    </source>
</evidence>
<dbReference type="EMBL" id="CM017712">
    <property type="protein sequence ID" value="TYG39239.1"/>
    <property type="molecule type" value="Genomic_DNA"/>
</dbReference>
<accession>A0A5D2A469</accession>
<organism evidence="1 2">
    <name type="scientific">Gossypium darwinii</name>
    <name type="common">Darwin's cotton</name>
    <name type="synonym">Gossypium barbadense var. darwinii</name>
    <dbReference type="NCBI Taxonomy" id="34276"/>
    <lineage>
        <taxon>Eukaryota</taxon>
        <taxon>Viridiplantae</taxon>
        <taxon>Streptophyta</taxon>
        <taxon>Embryophyta</taxon>
        <taxon>Tracheophyta</taxon>
        <taxon>Spermatophyta</taxon>
        <taxon>Magnoliopsida</taxon>
        <taxon>eudicotyledons</taxon>
        <taxon>Gunneridae</taxon>
        <taxon>Pentapetalae</taxon>
        <taxon>rosids</taxon>
        <taxon>malvids</taxon>
        <taxon>Malvales</taxon>
        <taxon>Malvaceae</taxon>
        <taxon>Malvoideae</taxon>
        <taxon>Gossypium</taxon>
    </lineage>
</organism>
<dbReference type="PANTHER" id="PTHR37722">
    <property type="entry name" value="OS01G0167700 PROTEIN"/>
    <property type="match status" value="1"/>
</dbReference>
<dbReference type="PANTHER" id="PTHR37722:SF2">
    <property type="entry name" value="OS01G0167700 PROTEIN"/>
    <property type="match status" value="1"/>
</dbReference>
<evidence type="ECO:0000313" key="2">
    <source>
        <dbReference type="Proteomes" id="UP000323506"/>
    </source>
</evidence>
<gene>
    <name evidence="1" type="ORF">ES288_D12G000600v1</name>
</gene>
<reference evidence="1 2" key="1">
    <citation type="submission" date="2019-06" db="EMBL/GenBank/DDBJ databases">
        <title>WGS assembly of Gossypium darwinii.</title>
        <authorList>
            <person name="Chen Z.J."/>
            <person name="Sreedasyam A."/>
            <person name="Ando A."/>
            <person name="Song Q."/>
            <person name="De L."/>
            <person name="Hulse-Kemp A."/>
            <person name="Ding M."/>
            <person name="Ye W."/>
            <person name="Kirkbride R."/>
            <person name="Jenkins J."/>
            <person name="Plott C."/>
            <person name="Lovell J."/>
            <person name="Lin Y.-M."/>
            <person name="Vaughn R."/>
            <person name="Liu B."/>
            <person name="Li W."/>
            <person name="Simpson S."/>
            <person name="Scheffler B."/>
            <person name="Saski C."/>
            <person name="Grover C."/>
            <person name="Hu G."/>
            <person name="Conover J."/>
            <person name="Carlson J."/>
            <person name="Shu S."/>
            <person name="Boston L."/>
            <person name="Williams M."/>
            <person name="Peterson D."/>
            <person name="Mcgee K."/>
            <person name="Jones D."/>
            <person name="Wendel J."/>
            <person name="Stelly D."/>
            <person name="Grimwood J."/>
            <person name="Schmutz J."/>
        </authorList>
    </citation>
    <scope>NUCLEOTIDE SEQUENCE [LARGE SCALE GENOMIC DNA]</scope>
    <source>
        <strain evidence="1">1808015.09</strain>
    </source>
</reference>
<proteinExistence type="predicted"/>
<sequence>MENCFGNDLLFSKEPIVMGGSNPNNKEDEFIEAKDGTLETKGSLGVETSPSVKIHEKGESKGYECDVEIPLPCQSGTEQKIRWKGGCLAPPGADPTLERFHQFRCPQNPGKDPKSIKF</sequence>
<protein>
    <submittedName>
        <fullName evidence="1">Uncharacterized protein</fullName>
    </submittedName>
</protein>
<dbReference type="AlphaFoldDB" id="A0A5D2A469"/>
<dbReference type="Proteomes" id="UP000323506">
    <property type="component" value="Chromosome D12"/>
</dbReference>
<name>A0A5D2A469_GOSDA</name>
<keyword evidence="2" id="KW-1185">Reference proteome</keyword>